<gene>
    <name evidence="3" type="ORF">CUC53_11090</name>
</gene>
<protein>
    <submittedName>
        <fullName evidence="3">Peptidoglycan-binding protein</fullName>
    </submittedName>
</protein>
<dbReference type="PANTHER" id="PTHR34700:SF4">
    <property type="entry name" value="PHAGE-LIKE ELEMENT PBSX PROTEIN XKDP"/>
    <property type="match status" value="1"/>
</dbReference>
<sequence>MYLKQTILACLLITASTTLQAEQLILKEGYPERYVVQPGDTLWDISGKYLSEPWHWPHLWQINPQLANPHWIYPGDTLHLNWVNGTPQLSKVAHNAKPVIRLSPKMRYTSKAAPIPTLPSSDIAPFLQNDHILADIAQVKRLPYLLGANEKHLAMLEGQTLYVQGVLATGQDYAVYHLGTVYKDKVSGEILGQEAVLAGTIRAQAPLAEGRTRATLLHSQREVLQGDKLMPLPPQGDLPSVFSPKAAPAISPGYIIDLPSKARGGGKFDVVLINRGARDQLTAGDMLDIKRPGAALVGRDGKEEYKDFSSSYDKVFHSDKQLSLPAESIGKVMLFKIYDKLSYGLILQSQEIVSTGYQVTHF</sequence>
<dbReference type="OrthoDB" id="9765158at2"/>
<dbReference type="Pfam" id="PF01476">
    <property type="entry name" value="LysM"/>
    <property type="match status" value="1"/>
</dbReference>
<name>A0A2H9U3T4_9GAMM</name>
<dbReference type="Proteomes" id="UP000235861">
    <property type="component" value="Unassembled WGS sequence"/>
</dbReference>
<keyword evidence="4" id="KW-1185">Reference proteome</keyword>
<organism evidence="3 4">
    <name type="scientific">Aeromonas cavernicola</name>
    <dbReference type="NCBI Taxonomy" id="1006623"/>
    <lineage>
        <taxon>Bacteria</taxon>
        <taxon>Pseudomonadati</taxon>
        <taxon>Pseudomonadota</taxon>
        <taxon>Gammaproteobacteria</taxon>
        <taxon>Aeromonadales</taxon>
        <taxon>Aeromonadaceae</taxon>
        <taxon>Aeromonas</taxon>
    </lineage>
</organism>
<dbReference type="PANTHER" id="PTHR34700">
    <property type="entry name" value="POTASSIUM BINDING PROTEIN KBP"/>
    <property type="match status" value="1"/>
</dbReference>
<evidence type="ECO:0000256" key="1">
    <source>
        <dbReference type="SAM" id="SignalP"/>
    </source>
</evidence>
<proteinExistence type="predicted"/>
<feature type="chain" id="PRO_5014152638" evidence="1">
    <location>
        <begin position="22"/>
        <end position="362"/>
    </location>
</feature>
<dbReference type="PROSITE" id="PS51782">
    <property type="entry name" value="LYSM"/>
    <property type="match status" value="1"/>
</dbReference>
<accession>A0A2H9U3T4</accession>
<keyword evidence="1" id="KW-0732">Signal</keyword>
<dbReference type="InterPro" id="IPR036779">
    <property type="entry name" value="LysM_dom_sf"/>
</dbReference>
<reference evidence="3 4" key="1">
    <citation type="submission" date="2017-11" db="EMBL/GenBank/DDBJ databases">
        <title>Draft genome sequence of environmental isolate Aeromonas cavernicola sp. nov. MDC 2508.</title>
        <authorList>
            <person name="Colston S.M."/>
            <person name="Navarro A."/>
            <person name="Martinez-Murcia A.J."/>
            <person name="Graf J."/>
        </authorList>
    </citation>
    <scope>NUCLEOTIDE SEQUENCE [LARGE SCALE GENOMIC DNA]</scope>
    <source>
        <strain evidence="3 4">MDC 2508</strain>
    </source>
</reference>
<feature type="domain" description="LysM" evidence="2">
    <location>
        <begin position="32"/>
        <end position="80"/>
    </location>
</feature>
<dbReference type="Gene3D" id="3.10.350.10">
    <property type="entry name" value="LysM domain"/>
    <property type="match status" value="1"/>
</dbReference>
<comment type="caution">
    <text evidence="3">The sequence shown here is derived from an EMBL/GenBank/DDBJ whole genome shotgun (WGS) entry which is preliminary data.</text>
</comment>
<dbReference type="AlphaFoldDB" id="A0A2H9U3T4"/>
<dbReference type="CDD" id="cd00118">
    <property type="entry name" value="LysM"/>
    <property type="match status" value="1"/>
</dbReference>
<feature type="signal peptide" evidence="1">
    <location>
        <begin position="1"/>
        <end position="21"/>
    </location>
</feature>
<dbReference type="InterPro" id="IPR018392">
    <property type="entry name" value="LysM"/>
</dbReference>
<evidence type="ECO:0000313" key="4">
    <source>
        <dbReference type="Proteomes" id="UP000235861"/>
    </source>
</evidence>
<evidence type="ECO:0000313" key="3">
    <source>
        <dbReference type="EMBL" id="PJG58706.1"/>
    </source>
</evidence>
<dbReference type="SUPFAM" id="SSF54106">
    <property type="entry name" value="LysM domain"/>
    <property type="match status" value="1"/>
</dbReference>
<evidence type="ECO:0000259" key="2">
    <source>
        <dbReference type="PROSITE" id="PS51782"/>
    </source>
</evidence>
<dbReference type="EMBL" id="PGGC01000095">
    <property type="protein sequence ID" value="PJG58706.1"/>
    <property type="molecule type" value="Genomic_DNA"/>
</dbReference>
<dbReference type="InterPro" id="IPR052196">
    <property type="entry name" value="Bact_Kbp"/>
</dbReference>
<dbReference type="RefSeq" id="WP_100294223.1">
    <property type="nucleotide sequence ID" value="NZ_PGGC01000095.1"/>
</dbReference>